<evidence type="ECO:0000256" key="5">
    <source>
        <dbReference type="SAM" id="MobiDB-lite"/>
    </source>
</evidence>
<accession>A0A1Y0ISE9</accession>
<evidence type="ECO:0000313" key="8">
    <source>
        <dbReference type="EMBL" id="ARU63377.1"/>
    </source>
</evidence>
<dbReference type="InterPro" id="IPR009056">
    <property type="entry name" value="Cyt_c-like_dom"/>
</dbReference>
<dbReference type="KEGG" id="tum:CBW65_22085"/>
<dbReference type="RefSeq" id="WP_087458721.1">
    <property type="nucleotide sequence ID" value="NZ_CP021434.1"/>
</dbReference>
<dbReference type="GO" id="GO:0009055">
    <property type="term" value="F:electron transfer activity"/>
    <property type="evidence" value="ECO:0007669"/>
    <property type="project" value="InterPro"/>
</dbReference>
<feature type="transmembrane region" description="Helical" evidence="6">
    <location>
        <begin position="70"/>
        <end position="88"/>
    </location>
</feature>
<keyword evidence="1 4" id="KW-0349">Heme</keyword>
<dbReference type="AlphaFoldDB" id="A0A1Y0ISE9"/>
<feature type="region of interest" description="Disordered" evidence="5">
    <location>
        <begin position="1"/>
        <end position="38"/>
    </location>
</feature>
<evidence type="ECO:0000256" key="1">
    <source>
        <dbReference type="ARBA" id="ARBA00022617"/>
    </source>
</evidence>
<reference evidence="9" key="1">
    <citation type="submission" date="2017-05" db="EMBL/GenBank/DDBJ databases">
        <authorList>
            <person name="Sung H."/>
        </authorList>
    </citation>
    <scope>NUCLEOTIDE SEQUENCE [LARGE SCALE GENOMIC DNA]</scope>
    <source>
        <strain evidence="9">AR23208</strain>
    </source>
</reference>
<dbReference type="Pfam" id="PF13442">
    <property type="entry name" value="Cytochrome_CBB3"/>
    <property type="match status" value="1"/>
</dbReference>
<sequence length="182" mass="19763">MADPRDPNDQTKDTAGKFAEDPEKQTPETPAPTPQSQVFMTDEEVETHRDKGHYDVVSDIKMGHAKVPKFLKVVYAALAVWGLYYALFAAPTDDRMQAAPSAEPSVEVGAETFATSCAACHNTTAERKIGPGMAGAYTRLGDEGLKTVLHNGRPEKGMPAPPSLGINDKQIESLFLYIKTLK</sequence>
<organism evidence="8 9">
    <name type="scientific">Tumebacillus avium</name>
    <dbReference type="NCBI Taxonomy" id="1903704"/>
    <lineage>
        <taxon>Bacteria</taxon>
        <taxon>Bacillati</taxon>
        <taxon>Bacillota</taxon>
        <taxon>Bacilli</taxon>
        <taxon>Bacillales</taxon>
        <taxon>Alicyclobacillaceae</taxon>
        <taxon>Tumebacillus</taxon>
    </lineage>
</organism>
<proteinExistence type="predicted"/>
<keyword evidence="9" id="KW-1185">Reference proteome</keyword>
<dbReference type="PROSITE" id="PS51007">
    <property type="entry name" value="CYTC"/>
    <property type="match status" value="1"/>
</dbReference>
<dbReference type="Proteomes" id="UP000195437">
    <property type="component" value="Chromosome"/>
</dbReference>
<evidence type="ECO:0000256" key="2">
    <source>
        <dbReference type="ARBA" id="ARBA00022723"/>
    </source>
</evidence>
<protein>
    <recommendedName>
        <fullName evidence="7">Cytochrome c domain-containing protein</fullName>
    </recommendedName>
</protein>
<dbReference type="InterPro" id="IPR036909">
    <property type="entry name" value="Cyt_c-like_dom_sf"/>
</dbReference>
<evidence type="ECO:0000256" key="6">
    <source>
        <dbReference type="SAM" id="Phobius"/>
    </source>
</evidence>
<name>A0A1Y0ISE9_9BACL</name>
<evidence type="ECO:0000256" key="3">
    <source>
        <dbReference type="ARBA" id="ARBA00023004"/>
    </source>
</evidence>
<keyword evidence="6" id="KW-0812">Transmembrane</keyword>
<dbReference type="OrthoDB" id="7933886at2"/>
<dbReference type="GO" id="GO:0020037">
    <property type="term" value="F:heme binding"/>
    <property type="evidence" value="ECO:0007669"/>
    <property type="project" value="InterPro"/>
</dbReference>
<dbReference type="GO" id="GO:0046872">
    <property type="term" value="F:metal ion binding"/>
    <property type="evidence" value="ECO:0007669"/>
    <property type="project" value="UniProtKB-KW"/>
</dbReference>
<gene>
    <name evidence="8" type="ORF">CBW65_22085</name>
</gene>
<feature type="domain" description="Cytochrome c" evidence="7">
    <location>
        <begin position="104"/>
        <end position="182"/>
    </location>
</feature>
<keyword evidence="3 4" id="KW-0408">Iron</keyword>
<keyword evidence="2 4" id="KW-0479">Metal-binding</keyword>
<keyword evidence="6" id="KW-0472">Membrane</keyword>
<dbReference type="Gene3D" id="1.10.760.10">
    <property type="entry name" value="Cytochrome c-like domain"/>
    <property type="match status" value="1"/>
</dbReference>
<evidence type="ECO:0000259" key="7">
    <source>
        <dbReference type="PROSITE" id="PS51007"/>
    </source>
</evidence>
<dbReference type="SUPFAM" id="SSF46626">
    <property type="entry name" value="Cytochrome c"/>
    <property type="match status" value="1"/>
</dbReference>
<evidence type="ECO:0000313" key="9">
    <source>
        <dbReference type="Proteomes" id="UP000195437"/>
    </source>
</evidence>
<keyword evidence="6" id="KW-1133">Transmembrane helix</keyword>
<evidence type="ECO:0000256" key="4">
    <source>
        <dbReference type="PROSITE-ProRule" id="PRU00433"/>
    </source>
</evidence>
<dbReference type="EMBL" id="CP021434">
    <property type="protein sequence ID" value="ARU63377.1"/>
    <property type="molecule type" value="Genomic_DNA"/>
</dbReference>
<feature type="compositionally biased region" description="Basic and acidic residues" evidence="5">
    <location>
        <begin position="1"/>
        <end position="26"/>
    </location>
</feature>